<dbReference type="EMBL" id="BTSX01000002">
    <property type="protein sequence ID" value="GMS83872.1"/>
    <property type="molecule type" value="Genomic_DNA"/>
</dbReference>
<reference evidence="1" key="1">
    <citation type="submission" date="2023-10" db="EMBL/GenBank/DDBJ databases">
        <title>Genome assembly of Pristionchus species.</title>
        <authorList>
            <person name="Yoshida K."/>
            <person name="Sommer R.J."/>
        </authorList>
    </citation>
    <scope>NUCLEOTIDE SEQUENCE</scope>
    <source>
        <strain evidence="1">RS0144</strain>
    </source>
</reference>
<comment type="caution">
    <text evidence="1">The sequence shown here is derived from an EMBL/GenBank/DDBJ whole genome shotgun (WGS) entry which is preliminary data.</text>
</comment>
<gene>
    <name evidence="1" type="ORF">PENTCL1PPCAC_6047</name>
</gene>
<accession>A0AAV5SMD2</accession>
<sequence>LYRSQLQIERSAEIDKITRITQEAMRRQREAVDLQRGFKADVEEVDREIMTLIDNGNLSHAAILQVRQRQRQLHTTQIRLAHRTKQTIDRITKEVDTLFDIIQ</sequence>
<keyword evidence="2" id="KW-1185">Reference proteome</keyword>
<evidence type="ECO:0000313" key="1">
    <source>
        <dbReference type="EMBL" id="GMS83872.1"/>
    </source>
</evidence>
<name>A0AAV5SMD2_9BILA</name>
<dbReference type="AlphaFoldDB" id="A0AAV5SMD2"/>
<feature type="non-terminal residue" evidence="1">
    <location>
        <position position="1"/>
    </location>
</feature>
<protein>
    <submittedName>
        <fullName evidence="1">Uncharacterized protein</fullName>
    </submittedName>
</protein>
<organism evidence="1 2">
    <name type="scientific">Pristionchus entomophagus</name>
    <dbReference type="NCBI Taxonomy" id="358040"/>
    <lineage>
        <taxon>Eukaryota</taxon>
        <taxon>Metazoa</taxon>
        <taxon>Ecdysozoa</taxon>
        <taxon>Nematoda</taxon>
        <taxon>Chromadorea</taxon>
        <taxon>Rhabditida</taxon>
        <taxon>Rhabditina</taxon>
        <taxon>Diplogasteromorpha</taxon>
        <taxon>Diplogasteroidea</taxon>
        <taxon>Neodiplogasteridae</taxon>
        <taxon>Pristionchus</taxon>
    </lineage>
</organism>
<evidence type="ECO:0000313" key="2">
    <source>
        <dbReference type="Proteomes" id="UP001432027"/>
    </source>
</evidence>
<dbReference type="Proteomes" id="UP001432027">
    <property type="component" value="Unassembled WGS sequence"/>
</dbReference>
<proteinExistence type="predicted"/>